<keyword evidence="1" id="KW-0812">Transmembrane</keyword>
<keyword evidence="1" id="KW-1133">Transmembrane helix</keyword>
<protein>
    <submittedName>
        <fullName evidence="2">Uncharacterized protein</fullName>
    </submittedName>
</protein>
<organism evidence="2 3">
    <name type="scientific">Phytohabitans houttuyneae</name>
    <dbReference type="NCBI Taxonomy" id="1076126"/>
    <lineage>
        <taxon>Bacteria</taxon>
        <taxon>Bacillati</taxon>
        <taxon>Actinomycetota</taxon>
        <taxon>Actinomycetes</taxon>
        <taxon>Micromonosporales</taxon>
        <taxon>Micromonosporaceae</taxon>
    </lineage>
</organism>
<dbReference type="EMBL" id="BLPF01000002">
    <property type="protein sequence ID" value="GFJ81963.1"/>
    <property type="molecule type" value="Genomic_DNA"/>
</dbReference>
<accession>A0A6V8K9R1</accession>
<evidence type="ECO:0000313" key="2">
    <source>
        <dbReference type="EMBL" id="GFJ81963.1"/>
    </source>
</evidence>
<feature type="transmembrane region" description="Helical" evidence="1">
    <location>
        <begin position="30"/>
        <end position="56"/>
    </location>
</feature>
<feature type="transmembrane region" description="Helical" evidence="1">
    <location>
        <begin position="7"/>
        <end position="24"/>
    </location>
</feature>
<dbReference type="Proteomes" id="UP000482800">
    <property type="component" value="Unassembled WGS sequence"/>
</dbReference>
<gene>
    <name evidence="2" type="ORF">Phou_061430</name>
</gene>
<proteinExistence type="predicted"/>
<evidence type="ECO:0000256" key="1">
    <source>
        <dbReference type="SAM" id="Phobius"/>
    </source>
</evidence>
<dbReference type="RefSeq" id="WP_173061861.1">
    <property type="nucleotide sequence ID" value="NZ_BAABGO010000042.1"/>
</dbReference>
<name>A0A6V8K9R1_9ACTN</name>
<feature type="transmembrane region" description="Helical" evidence="1">
    <location>
        <begin position="108"/>
        <end position="126"/>
    </location>
</feature>
<sequence>MRTIRILLLAAGTALAGYGGWLLWPQLPYAAGWLIAGPVLHDALAAPLVGLAGLALGRVLPDRVWRRWVAAGLAITATLLLIAVPLVWRPHPAPPNPGLQDRDYTTGLAIWLTALWTGVLAGAVVSRWRERRAAARIDR</sequence>
<keyword evidence="3" id="KW-1185">Reference proteome</keyword>
<dbReference type="AlphaFoldDB" id="A0A6V8K9R1"/>
<reference evidence="2 3" key="1">
    <citation type="submission" date="2020-03" db="EMBL/GenBank/DDBJ databases">
        <title>Whole genome shotgun sequence of Phytohabitans houttuyneae NBRC 108639.</title>
        <authorList>
            <person name="Komaki H."/>
            <person name="Tamura T."/>
        </authorList>
    </citation>
    <scope>NUCLEOTIDE SEQUENCE [LARGE SCALE GENOMIC DNA]</scope>
    <source>
        <strain evidence="2 3">NBRC 108639</strain>
    </source>
</reference>
<feature type="transmembrane region" description="Helical" evidence="1">
    <location>
        <begin position="68"/>
        <end position="88"/>
    </location>
</feature>
<reference evidence="2 3" key="2">
    <citation type="submission" date="2020-03" db="EMBL/GenBank/DDBJ databases">
        <authorList>
            <person name="Ichikawa N."/>
            <person name="Kimura A."/>
            <person name="Kitahashi Y."/>
            <person name="Uohara A."/>
        </authorList>
    </citation>
    <scope>NUCLEOTIDE SEQUENCE [LARGE SCALE GENOMIC DNA]</scope>
    <source>
        <strain evidence="2 3">NBRC 108639</strain>
    </source>
</reference>
<keyword evidence="1" id="KW-0472">Membrane</keyword>
<comment type="caution">
    <text evidence="2">The sequence shown here is derived from an EMBL/GenBank/DDBJ whole genome shotgun (WGS) entry which is preliminary data.</text>
</comment>
<evidence type="ECO:0000313" key="3">
    <source>
        <dbReference type="Proteomes" id="UP000482800"/>
    </source>
</evidence>